<dbReference type="CDD" id="cd00254">
    <property type="entry name" value="LT-like"/>
    <property type="match status" value="1"/>
</dbReference>
<comment type="caution">
    <text evidence="3">The sequence shown here is derived from an EMBL/GenBank/DDBJ whole genome shotgun (WGS) entry which is preliminary data.</text>
</comment>
<proteinExistence type="inferred from homology"/>
<evidence type="ECO:0000313" key="4">
    <source>
        <dbReference type="Proteomes" id="UP000529637"/>
    </source>
</evidence>
<dbReference type="InterPro" id="IPR008258">
    <property type="entry name" value="Transglycosylase_SLT_dom_1"/>
</dbReference>
<dbReference type="Proteomes" id="UP000529637">
    <property type="component" value="Unassembled WGS sequence"/>
</dbReference>
<dbReference type="PROSITE" id="PS00922">
    <property type="entry name" value="TRANSGLYCOSYLASE"/>
    <property type="match status" value="1"/>
</dbReference>
<dbReference type="Pfam" id="PF08238">
    <property type="entry name" value="Sel1"/>
    <property type="match status" value="2"/>
</dbReference>
<dbReference type="SUPFAM" id="SSF81901">
    <property type="entry name" value="HCP-like"/>
    <property type="match status" value="1"/>
</dbReference>
<evidence type="ECO:0000259" key="2">
    <source>
        <dbReference type="Pfam" id="PF01464"/>
    </source>
</evidence>
<organism evidence="3 4">
    <name type="scientific">Piscinibacter koreensis</name>
    <dbReference type="NCBI Taxonomy" id="2742824"/>
    <lineage>
        <taxon>Bacteria</taxon>
        <taxon>Pseudomonadati</taxon>
        <taxon>Pseudomonadota</taxon>
        <taxon>Betaproteobacteria</taxon>
        <taxon>Burkholderiales</taxon>
        <taxon>Sphaerotilaceae</taxon>
        <taxon>Piscinibacter</taxon>
    </lineage>
</organism>
<gene>
    <name evidence="3" type="ORF">HQN59_08770</name>
</gene>
<dbReference type="EMBL" id="JABWMJ010000003">
    <property type="protein sequence ID" value="NUZ05856.1"/>
    <property type="molecule type" value="Genomic_DNA"/>
</dbReference>
<evidence type="ECO:0000313" key="3">
    <source>
        <dbReference type="EMBL" id="NUZ05856.1"/>
    </source>
</evidence>
<dbReference type="InterPro" id="IPR000189">
    <property type="entry name" value="Transglyc_AS"/>
</dbReference>
<keyword evidence="4" id="KW-1185">Reference proteome</keyword>
<dbReference type="GO" id="GO:0008933">
    <property type="term" value="F:peptidoglycan lytic transglycosylase activity"/>
    <property type="evidence" value="ECO:0007669"/>
    <property type="project" value="InterPro"/>
</dbReference>
<dbReference type="Gene3D" id="1.25.40.10">
    <property type="entry name" value="Tetratricopeptide repeat domain"/>
    <property type="match status" value="1"/>
</dbReference>
<dbReference type="Pfam" id="PF01464">
    <property type="entry name" value="SLT"/>
    <property type="match status" value="1"/>
</dbReference>
<name>A0A7Y6TWC5_9BURK</name>
<protein>
    <submittedName>
        <fullName evidence="3">Transglycosylase SLT domain-containing protein</fullName>
    </submittedName>
</protein>
<dbReference type="InterPro" id="IPR011990">
    <property type="entry name" value="TPR-like_helical_dom_sf"/>
</dbReference>
<dbReference type="SUPFAM" id="SSF53955">
    <property type="entry name" value="Lysozyme-like"/>
    <property type="match status" value="1"/>
</dbReference>
<dbReference type="GO" id="GO:0000270">
    <property type="term" value="P:peptidoglycan metabolic process"/>
    <property type="evidence" value="ECO:0007669"/>
    <property type="project" value="InterPro"/>
</dbReference>
<feature type="domain" description="Transglycosylase SLT" evidence="2">
    <location>
        <begin position="167"/>
        <end position="273"/>
    </location>
</feature>
<dbReference type="PANTHER" id="PTHR37423:SF2">
    <property type="entry name" value="MEMBRANE-BOUND LYTIC MUREIN TRANSGLYCOSYLASE C"/>
    <property type="match status" value="1"/>
</dbReference>
<dbReference type="InterPro" id="IPR023346">
    <property type="entry name" value="Lysozyme-like_dom_sf"/>
</dbReference>
<comment type="similarity">
    <text evidence="1">Belongs to the transglycosylase Slt family.</text>
</comment>
<dbReference type="SMART" id="SM00671">
    <property type="entry name" value="SEL1"/>
    <property type="match status" value="2"/>
</dbReference>
<dbReference type="AlphaFoldDB" id="A0A7Y6TWC5"/>
<dbReference type="InterPro" id="IPR006597">
    <property type="entry name" value="Sel1-like"/>
</dbReference>
<dbReference type="Gene3D" id="1.10.530.10">
    <property type="match status" value="1"/>
</dbReference>
<reference evidence="3 4" key="1">
    <citation type="submission" date="2020-06" db="EMBL/GenBank/DDBJ databases">
        <title>Schlegella sp. ID0723 isolated from air conditioner.</title>
        <authorList>
            <person name="Kim D.Y."/>
            <person name="Kim D.-U."/>
        </authorList>
    </citation>
    <scope>NUCLEOTIDE SEQUENCE [LARGE SCALE GENOMIC DNA]</scope>
    <source>
        <strain evidence="3 4">ID0723</strain>
    </source>
</reference>
<dbReference type="GO" id="GO:0016020">
    <property type="term" value="C:membrane"/>
    <property type="evidence" value="ECO:0007669"/>
    <property type="project" value="InterPro"/>
</dbReference>
<sequence length="310" mass="33321">MASELHAAVNVSAETIAAPRRGDAPLRIAAATEPARSGADAERIATLRRMAVDYEHGNGVARDGARAAELYCEAARLGDASSQFDLGWMYANGRGVRRDDALAAFFFRAAAAQGIEQARTMLRVTGDPQVEPPPCMREPTPPAPPPAASAPVPAASIMAPRIIANLVGKIATEHNVAQSLVLAIMRAESNFNAGAVSPKNAQGLMQLIPETASRFRVKNAFDPAQNIRGGVAYLRWLLAYFEGDVRLVAAAYNAGEGAVERYLGVPPFQETRNYVRRILDVVGPIVLPFDRSVTGPSPLMARIRERQQVR</sequence>
<dbReference type="PANTHER" id="PTHR37423">
    <property type="entry name" value="SOLUBLE LYTIC MUREIN TRANSGLYCOSYLASE-RELATED"/>
    <property type="match status" value="1"/>
</dbReference>
<accession>A0A7Y6TWC5</accession>
<evidence type="ECO:0000256" key="1">
    <source>
        <dbReference type="ARBA" id="ARBA00007734"/>
    </source>
</evidence>